<dbReference type="PANTHER" id="PTHR30604:SF1">
    <property type="entry name" value="DNA UTILIZATION PROTEIN HOFQ"/>
    <property type="match status" value="1"/>
</dbReference>
<gene>
    <name evidence="3" type="ORF">AYP45_06930</name>
</gene>
<dbReference type="InterPro" id="IPR001775">
    <property type="entry name" value="GspD/PilQ"/>
</dbReference>
<dbReference type="STRING" id="1004156.AYP45_06930"/>
<evidence type="ECO:0000313" key="3">
    <source>
        <dbReference type="EMBL" id="OOP56745.1"/>
    </source>
</evidence>
<dbReference type="Pfam" id="PF00263">
    <property type="entry name" value="Secretin"/>
    <property type="match status" value="1"/>
</dbReference>
<dbReference type="AlphaFoldDB" id="A0A1V4AUD8"/>
<organism evidence="3 4">
    <name type="scientific">Candidatus Brocadia carolinensis</name>
    <dbReference type="NCBI Taxonomy" id="1004156"/>
    <lineage>
        <taxon>Bacteria</taxon>
        <taxon>Pseudomonadati</taxon>
        <taxon>Planctomycetota</taxon>
        <taxon>Candidatus Brocadiia</taxon>
        <taxon>Candidatus Brocadiales</taxon>
        <taxon>Candidatus Brocadiaceae</taxon>
        <taxon>Candidatus Brocadia</taxon>
    </lineage>
</organism>
<dbReference type="EMBL" id="AYTS01000061">
    <property type="protein sequence ID" value="OOP56745.1"/>
    <property type="molecule type" value="Genomic_DNA"/>
</dbReference>
<evidence type="ECO:0000313" key="4">
    <source>
        <dbReference type="Proteomes" id="UP000189681"/>
    </source>
</evidence>
<sequence length="632" mass="70525">MLEEIAAPVLPHKDISSLLQEVHVALEGEQYDGALQRIEEILARDPIHKEALYLKGKVNDIKHQRITESLKTTHAQEKLKSHEYLRDSAIPHQEILRFPIKEQWEDISKRTLPELDKVVEENERKTEQLRMILNPEKDSTPKVIEDALNTMISFEFLDTPLRDIIVFIREKTNVNMIIDSDAGGASVTLKLKDVPLRTALKYILPSGYEYVIEGDIIHVYRQKMELRVYDVRDILINLDDKEPLEFDITAAASSQLTMRRRENTRTKDPSERIHDLIEMIVTTVEPLTWSSRASVIGAVGAGSQRNINVSGQGEGSIIARMGQPGDLVVVNSKYVHEQIEDLLASLRSSQNLQVSIESRFITVSDRFLEDIGNELMSGDMEIDNGAENIEGNLSDPTVTGLSFNYTILGNVAGFLRAVQQSKDSEFLTSPRITLSNTQRGNIAVVKTINYVQSTSVSEGVVTPVIGTIPEGTTFDVRPIVSADRRYIHLEVTPSVFQIESIDSFRFSGVGTGTTFSGGGASTANIPPDQIIQLPQVNVSQVSATVCVPDKGTLLIGGLGHITKDHLTSGIPIISNIPVLRRLFSRDQKTHEKTNLIILLKPTILIREEHEENLLSSLTDKKNNMIHTNIKKQ</sequence>
<feature type="domain" description="Type II/III secretion system secretin-like" evidence="2">
    <location>
        <begin position="417"/>
        <end position="604"/>
    </location>
</feature>
<dbReference type="InterPro" id="IPR051808">
    <property type="entry name" value="Type_IV_pilus_biogenesis"/>
</dbReference>
<evidence type="ECO:0000259" key="2">
    <source>
        <dbReference type="Pfam" id="PF00263"/>
    </source>
</evidence>
<reference evidence="3 4" key="1">
    <citation type="journal article" date="2017" name="Water Res.">
        <title>Discovery and metagenomic analysis of an anammox bacterial enrichment related to Candidatus "Brocadia caroliniensis" in a full-scale glycerol-fed nitritation-denitritation separate centrate treatment process.</title>
        <authorList>
            <person name="Park H."/>
            <person name="Brotto A.C."/>
            <person name="van Loosdrecht M.C."/>
            <person name="Chandran K."/>
        </authorList>
    </citation>
    <scope>NUCLEOTIDE SEQUENCE [LARGE SCALE GENOMIC DNA]</scope>
    <source>
        <strain evidence="3">26THWARD</strain>
    </source>
</reference>
<comment type="similarity">
    <text evidence="1">Belongs to the bacterial secretin family.</text>
</comment>
<dbReference type="PRINTS" id="PR00811">
    <property type="entry name" value="BCTERIALGSPD"/>
</dbReference>
<dbReference type="PANTHER" id="PTHR30604">
    <property type="entry name" value="PROTEIN TRANSPORT PROTEIN HOFQ"/>
    <property type="match status" value="1"/>
</dbReference>
<protein>
    <recommendedName>
        <fullName evidence="2">Type II/III secretion system secretin-like domain-containing protein</fullName>
    </recommendedName>
</protein>
<proteinExistence type="inferred from homology"/>
<comment type="caution">
    <text evidence="3">The sequence shown here is derived from an EMBL/GenBank/DDBJ whole genome shotgun (WGS) entry which is preliminary data.</text>
</comment>
<accession>A0A1V4AUD8</accession>
<name>A0A1V4AUD8_9BACT</name>
<dbReference type="Proteomes" id="UP000189681">
    <property type="component" value="Unassembled WGS sequence"/>
</dbReference>
<dbReference type="Gene3D" id="3.30.1370.130">
    <property type="match status" value="1"/>
</dbReference>
<evidence type="ECO:0000256" key="1">
    <source>
        <dbReference type="RuleBase" id="RU004003"/>
    </source>
</evidence>
<dbReference type="GO" id="GO:0009306">
    <property type="term" value="P:protein secretion"/>
    <property type="evidence" value="ECO:0007669"/>
    <property type="project" value="InterPro"/>
</dbReference>
<dbReference type="InterPro" id="IPR004846">
    <property type="entry name" value="T2SS/T3SS_dom"/>
</dbReference>